<protein>
    <submittedName>
        <fullName evidence="2">Uncharacterized protein</fullName>
    </submittedName>
</protein>
<sequence>MTDAQFDLLMTGDTAPGVDRNIAVSKLATLFKRPVEQVDKLLCGKPSRVRKNLNQAELERYQNAFESIGVITKAVTSAQAADVPQIDKTPATLNLCPNGTPVLSEDERYRPAVAAPDTDHLSVADSGENLSSNDSIPVPAPDTDHISVAPVGSTILPPAPKENPPQKSLSHLSLCGPGTPLLDKKPELNYRVPNTEHLSLQ</sequence>
<gene>
    <name evidence="2" type="ORF">KXJ70_12860</name>
</gene>
<dbReference type="EMBL" id="JAHWDQ010000003">
    <property type="protein sequence ID" value="MBW2941680.1"/>
    <property type="molecule type" value="Genomic_DNA"/>
</dbReference>
<feature type="region of interest" description="Disordered" evidence="1">
    <location>
        <begin position="117"/>
        <end position="144"/>
    </location>
</feature>
<accession>A0ABS6VVG0</accession>
<dbReference type="Proteomes" id="UP001166291">
    <property type="component" value="Unassembled WGS sequence"/>
</dbReference>
<evidence type="ECO:0000313" key="2">
    <source>
        <dbReference type="EMBL" id="MBW2941680.1"/>
    </source>
</evidence>
<feature type="region of interest" description="Disordered" evidence="1">
    <location>
        <begin position="151"/>
        <end position="170"/>
    </location>
</feature>
<name>A0ABS6VVG0_9GAMM</name>
<dbReference type="RefSeq" id="WP_219043914.1">
    <property type="nucleotide sequence ID" value="NZ_JAHWDQ010000003.1"/>
</dbReference>
<keyword evidence="3" id="KW-1185">Reference proteome</keyword>
<comment type="caution">
    <text evidence="2">The sequence shown here is derived from an EMBL/GenBank/DDBJ whole genome shotgun (WGS) entry which is preliminary data.</text>
</comment>
<proteinExistence type="predicted"/>
<evidence type="ECO:0000256" key="1">
    <source>
        <dbReference type="SAM" id="MobiDB-lite"/>
    </source>
</evidence>
<evidence type="ECO:0000313" key="3">
    <source>
        <dbReference type="Proteomes" id="UP001166291"/>
    </source>
</evidence>
<organism evidence="2 3">
    <name type="scientific">Zhongshania aquimaris</name>
    <dbReference type="NCBI Taxonomy" id="2857107"/>
    <lineage>
        <taxon>Bacteria</taxon>
        <taxon>Pseudomonadati</taxon>
        <taxon>Pseudomonadota</taxon>
        <taxon>Gammaproteobacteria</taxon>
        <taxon>Cellvibrionales</taxon>
        <taxon>Spongiibacteraceae</taxon>
        <taxon>Zhongshania</taxon>
    </lineage>
</organism>
<reference evidence="2" key="1">
    <citation type="submission" date="2021-07" db="EMBL/GenBank/DDBJ databases">
        <title>Zhongshania sp. CAU 1632 isolated from seawater.</title>
        <authorList>
            <person name="Kim W."/>
        </authorList>
    </citation>
    <scope>NUCLEOTIDE SEQUENCE</scope>
    <source>
        <strain evidence="2">CAU 1632</strain>
    </source>
</reference>